<dbReference type="KEGG" id="neu:NE1369"/>
<sequence length="493" mass="55797">MKSLSEHVDFSESKTGNSSSESETGQTLIFLLADLAQRQQIDNTLQSFLNESNAEEILLVANIRCADDEVWLRKYCARFPSVNAILNRRAKSATVLEAQGRWLARYRSQVVLSVDCDESGVKILRKVLPFFTPPVAMEMQKSTLSCQPGEQGLTLIIPAHDCDLYLTDCLASALVIESDKTLVVVDDGSLDDTHGVIAGFASQYPEIIDHISICKASGLPAVPRNIGLASVQTDTFGFIDADDWISPGEYTSALYEMQQMSADIATAAGFTRHYPDRTESLLQKCFTIPENEPANVLEGSFFSNIWNRIYARSILLRSGAYFPRTHFSEDFCFSVWSHFYAEKTIQVSVSFYHHRYGRQGSTTDNRAGSGAFSHITEFHRELEMYLADPFMRKALATILRKRMGSFQYTLKLLPPELIQPFKTALQEMLKPLNRYFISDKEPNKRDIATFAALGISDLLYQRPRSKFLGMRNWGRKWLGMYQQLTKRESHENS</sequence>
<dbReference type="PhylomeDB" id="Q82UV3"/>
<feature type="domain" description="Glycosyltransferase 2-like" evidence="2">
    <location>
        <begin position="155"/>
        <end position="279"/>
    </location>
</feature>
<organism evidence="3 4">
    <name type="scientific">Nitrosomonas europaea (strain ATCC 19718 / CIP 103999 / KCTC 2705 / NBRC 14298)</name>
    <dbReference type="NCBI Taxonomy" id="228410"/>
    <lineage>
        <taxon>Bacteria</taxon>
        <taxon>Pseudomonadati</taxon>
        <taxon>Pseudomonadota</taxon>
        <taxon>Betaproteobacteria</taxon>
        <taxon>Nitrosomonadales</taxon>
        <taxon>Nitrosomonadaceae</taxon>
        <taxon>Nitrosomonas</taxon>
    </lineage>
</organism>
<dbReference type="InterPro" id="IPR029044">
    <property type="entry name" value="Nucleotide-diphossugar_trans"/>
</dbReference>
<accession>Q82UV3</accession>
<evidence type="ECO:0000313" key="3">
    <source>
        <dbReference type="EMBL" id="CAD85280.1"/>
    </source>
</evidence>
<dbReference type="PANTHER" id="PTHR43685:SF2">
    <property type="entry name" value="GLYCOSYLTRANSFERASE 2-LIKE DOMAIN-CONTAINING PROTEIN"/>
    <property type="match status" value="1"/>
</dbReference>
<dbReference type="SUPFAM" id="SSF53448">
    <property type="entry name" value="Nucleotide-diphospho-sugar transferases"/>
    <property type="match status" value="1"/>
</dbReference>
<dbReference type="eggNOG" id="COG1216">
    <property type="taxonomic scope" value="Bacteria"/>
</dbReference>
<evidence type="ECO:0000256" key="1">
    <source>
        <dbReference type="SAM" id="MobiDB-lite"/>
    </source>
</evidence>
<dbReference type="GO" id="GO:0016740">
    <property type="term" value="F:transferase activity"/>
    <property type="evidence" value="ECO:0007669"/>
    <property type="project" value="UniProtKB-KW"/>
</dbReference>
<proteinExistence type="predicted"/>
<feature type="region of interest" description="Disordered" evidence="1">
    <location>
        <begin position="1"/>
        <end position="22"/>
    </location>
</feature>
<dbReference type="EMBL" id="AL954747">
    <property type="protein sequence ID" value="CAD85280.1"/>
    <property type="molecule type" value="Genomic_DNA"/>
</dbReference>
<dbReference type="CDD" id="cd00761">
    <property type="entry name" value="Glyco_tranf_GTA_type"/>
    <property type="match status" value="1"/>
</dbReference>
<dbReference type="Pfam" id="PF00535">
    <property type="entry name" value="Glycos_transf_2"/>
    <property type="match status" value="1"/>
</dbReference>
<dbReference type="AlphaFoldDB" id="Q82UV3"/>
<dbReference type="InterPro" id="IPR050834">
    <property type="entry name" value="Glycosyltransf_2"/>
</dbReference>
<dbReference type="Proteomes" id="UP000001416">
    <property type="component" value="Chromosome"/>
</dbReference>
<dbReference type="HOGENOM" id="CLU_553024_0_0_4"/>
<keyword evidence="3" id="KW-0808">Transferase</keyword>
<dbReference type="Gene3D" id="3.90.550.10">
    <property type="entry name" value="Spore Coat Polysaccharide Biosynthesis Protein SpsA, Chain A"/>
    <property type="match status" value="1"/>
</dbReference>
<feature type="compositionally biased region" description="Basic and acidic residues" evidence="1">
    <location>
        <begin position="1"/>
        <end position="12"/>
    </location>
</feature>
<dbReference type="CAZy" id="GT2">
    <property type="family name" value="Glycosyltransferase Family 2"/>
</dbReference>
<reference evidence="3 4" key="1">
    <citation type="journal article" date="2003" name="J. Bacteriol.">
        <title>Complete genome sequence of the ammonia-oxidizing bacterium and obligate chemolithoautotroph Nitrosomonas europaea.</title>
        <authorList>
            <person name="Chain P."/>
            <person name="Lamerdin J."/>
            <person name="Larimer F."/>
            <person name="Regala W."/>
            <person name="Land M."/>
            <person name="Hauser L."/>
            <person name="Hooper A."/>
            <person name="Klotz M."/>
            <person name="Norton J."/>
            <person name="Sayavedra-Soto L."/>
            <person name="Arciero D."/>
            <person name="Hommes N."/>
            <person name="Whittaker M."/>
            <person name="Arp D."/>
        </authorList>
    </citation>
    <scope>NUCLEOTIDE SEQUENCE [LARGE SCALE GENOMIC DNA]</scope>
    <source>
        <strain evidence="4">ATCC 19718 / CIP 103999 / KCTC 2705 / NBRC 14298</strain>
    </source>
</reference>
<dbReference type="PANTHER" id="PTHR43685">
    <property type="entry name" value="GLYCOSYLTRANSFERASE"/>
    <property type="match status" value="1"/>
</dbReference>
<dbReference type="InterPro" id="IPR001173">
    <property type="entry name" value="Glyco_trans_2-like"/>
</dbReference>
<evidence type="ECO:0000259" key="2">
    <source>
        <dbReference type="Pfam" id="PF00535"/>
    </source>
</evidence>
<gene>
    <name evidence="3" type="ordered locus">NE1369</name>
</gene>
<feature type="compositionally biased region" description="Low complexity" evidence="1">
    <location>
        <begin position="13"/>
        <end position="22"/>
    </location>
</feature>
<dbReference type="STRING" id="228410.NE1369"/>
<protein>
    <submittedName>
        <fullName evidence="3">Glycosyl transferase, family 2</fullName>
    </submittedName>
</protein>
<name>Q82UV3_NITEU</name>
<keyword evidence="4" id="KW-1185">Reference proteome</keyword>
<evidence type="ECO:0000313" key="4">
    <source>
        <dbReference type="Proteomes" id="UP000001416"/>
    </source>
</evidence>